<feature type="compositionally biased region" description="Low complexity" evidence="1">
    <location>
        <begin position="74"/>
        <end position="88"/>
    </location>
</feature>
<dbReference type="EMBL" id="KV426153">
    <property type="protein sequence ID" value="KZV86528.1"/>
    <property type="molecule type" value="Genomic_DNA"/>
</dbReference>
<protein>
    <submittedName>
        <fullName evidence="2">Uncharacterized protein</fullName>
    </submittedName>
</protein>
<proteinExistence type="predicted"/>
<feature type="compositionally biased region" description="Pro residues" evidence="1">
    <location>
        <begin position="122"/>
        <end position="135"/>
    </location>
</feature>
<name>A0A165EBH6_EXIGL</name>
<feature type="compositionally biased region" description="Pro residues" evidence="1">
    <location>
        <begin position="89"/>
        <end position="104"/>
    </location>
</feature>
<dbReference type="Proteomes" id="UP000077266">
    <property type="component" value="Unassembled WGS sequence"/>
</dbReference>
<dbReference type="AlphaFoldDB" id="A0A165EBH6"/>
<evidence type="ECO:0000313" key="2">
    <source>
        <dbReference type="EMBL" id="KZV86528.1"/>
    </source>
</evidence>
<evidence type="ECO:0000313" key="3">
    <source>
        <dbReference type="Proteomes" id="UP000077266"/>
    </source>
</evidence>
<evidence type="ECO:0000256" key="1">
    <source>
        <dbReference type="SAM" id="MobiDB-lite"/>
    </source>
</evidence>
<dbReference type="InParanoid" id="A0A165EBH6"/>
<reference evidence="2 3" key="1">
    <citation type="journal article" date="2016" name="Mol. Biol. Evol.">
        <title>Comparative Genomics of Early-Diverging Mushroom-Forming Fungi Provides Insights into the Origins of Lignocellulose Decay Capabilities.</title>
        <authorList>
            <person name="Nagy L.G."/>
            <person name="Riley R."/>
            <person name="Tritt A."/>
            <person name="Adam C."/>
            <person name="Daum C."/>
            <person name="Floudas D."/>
            <person name="Sun H."/>
            <person name="Yadav J.S."/>
            <person name="Pangilinan J."/>
            <person name="Larsson K.H."/>
            <person name="Matsuura K."/>
            <person name="Barry K."/>
            <person name="Labutti K."/>
            <person name="Kuo R."/>
            <person name="Ohm R.A."/>
            <person name="Bhattacharya S.S."/>
            <person name="Shirouzu T."/>
            <person name="Yoshinaga Y."/>
            <person name="Martin F.M."/>
            <person name="Grigoriev I.V."/>
            <person name="Hibbett D.S."/>
        </authorList>
    </citation>
    <scope>NUCLEOTIDE SEQUENCE [LARGE SCALE GENOMIC DNA]</scope>
    <source>
        <strain evidence="2 3">HHB12029</strain>
    </source>
</reference>
<sequence>MVQQVLEDIYEFTIYSDIREQDLCTLEEITGFSEALARYGAQVLRAAAYPRTVNAHIGLKDGSAQTDTPPNPTPATNTYAAAASGPTSAPRPVPPAPHRAPSPAPRKRAARGGHRADTAPPVKGPPPTAQPPPRAPGNSHRRGRSASRVIVRYRDADILRGRTKPHSAVLLKSLNDALGGDWVAGIAYSRNDRLILHTKSPYSARELALQGGVLRPVIRSAFAFMDDPEPLFETDDPWSKIVVQRVPLPLLSDSTEHMEDKAQAFLADACSSNGFTPDVVRRMQFLCPKGKEEEYFSRSTAQAPQLVSVLLCLSDSRLANRLLRTGAFWQGSHCRVSLYRERRRTANG</sequence>
<gene>
    <name evidence="2" type="ORF">EXIGLDRAFT_724734</name>
</gene>
<keyword evidence="3" id="KW-1185">Reference proteome</keyword>
<feature type="region of interest" description="Disordered" evidence="1">
    <location>
        <begin position="60"/>
        <end position="148"/>
    </location>
</feature>
<accession>A0A165EBH6</accession>
<dbReference type="OrthoDB" id="3060724at2759"/>
<organism evidence="2 3">
    <name type="scientific">Exidia glandulosa HHB12029</name>
    <dbReference type="NCBI Taxonomy" id="1314781"/>
    <lineage>
        <taxon>Eukaryota</taxon>
        <taxon>Fungi</taxon>
        <taxon>Dikarya</taxon>
        <taxon>Basidiomycota</taxon>
        <taxon>Agaricomycotina</taxon>
        <taxon>Agaricomycetes</taxon>
        <taxon>Auriculariales</taxon>
        <taxon>Exidiaceae</taxon>
        <taxon>Exidia</taxon>
    </lineage>
</organism>